<evidence type="ECO:0000313" key="2">
    <source>
        <dbReference type="EMBL" id="PZO76359.1"/>
    </source>
</evidence>
<dbReference type="GO" id="GO:0016757">
    <property type="term" value="F:glycosyltransferase activity"/>
    <property type="evidence" value="ECO:0007669"/>
    <property type="project" value="TreeGrafter"/>
</dbReference>
<evidence type="ECO:0000259" key="1">
    <source>
        <dbReference type="Pfam" id="PF13439"/>
    </source>
</evidence>
<dbReference type="Gene3D" id="3.40.50.2000">
    <property type="entry name" value="Glycogen Phosphorylase B"/>
    <property type="match status" value="2"/>
</dbReference>
<proteinExistence type="predicted"/>
<name>A0A2W4Z904_9SPHN</name>
<dbReference type="InterPro" id="IPR050194">
    <property type="entry name" value="Glycosyltransferase_grp1"/>
</dbReference>
<comment type="caution">
    <text evidence="2">The sequence shown here is derived from an EMBL/GenBank/DDBJ whole genome shotgun (WGS) entry which is preliminary data.</text>
</comment>
<evidence type="ECO:0000313" key="3">
    <source>
        <dbReference type="Proteomes" id="UP000249555"/>
    </source>
</evidence>
<organism evidence="2 3">
    <name type="scientific">Sphingomonas taxi</name>
    <dbReference type="NCBI Taxonomy" id="1549858"/>
    <lineage>
        <taxon>Bacteria</taxon>
        <taxon>Pseudomonadati</taxon>
        <taxon>Pseudomonadota</taxon>
        <taxon>Alphaproteobacteria</taxon>
        <taxon>Sphingomonadales</taxon>
        <taxon>Sphingomonadaceae</taxon>
        <taxon>Sphingomonas</taxon>
    </lineage>
</organism>
<protein>
    <recommendedName>
        <fullName evidence="1">Glycosyltransferase subfamily 4-like N-terminal domain-containing protein</fullName>
    </recommendedName>
</protein>
<dbReference type="SUPFAM" id="SSF53756">
    <property type="entry name" value="UDP-Glycosyltransferase/glycogen phosphorylase"/>
    <property type="match status" value="1"/>
</dbReference>
<dbReference type="Pfam" id="PF13692">
    <property type="entry name" value="Glyco_trans_1_4"/>
    <property type="match status" value="1"/>
</dbReference>
<dbReference type="Proteomes" id="UP000249555">
    <property type="component" value="Unassembled WGS sequence"/>
</dbReference>
<reference evidence="2 3" key="1">
    <citation type="submission" date="2017-08" db="EMBL/GenBank/DDBJ databases">
        <title>Infants hospitalized years apart are colonized by the same room-sourced microbial strains.</title>
        <authorList>
            <person name="Brooks B."/>
            <person name="Olm M.R."/>
            <person name="Firek B.A."/>
            <person name="Baker R."/>
            <person name="Thomas B.C."/>
            <person name="Morowitz M.J."/>
            <person name="Banfield J.F."/>
        </authorList>
    </citation>
    <scope>NUCLEOTIDE SEQUENCE [LARGE SCALE GENOMIC DNA]</scope>
    <source>
        <strain evidence="2">S2_018_000_R3_119</strain>
    </source>
</reference>
<dbReference type="EMBL" id="QFMX01000002">
    <property type="protein sequence ID" value="PZO76359.1"/>
    <property type="molecule type" value="Genomic_DNA"/>
</dbReference>
<dbReference type="CDD" id="cd03823">
    <property type="entry name" value="GT4_ExpE7-like"/>
    <property type="match status" value="1"/>
</dbReference>
<dbReference type="PANTHER" id="PTHR45947">
    <property type="entry name" value="SULFOQUINOVOSYL TRANSFERASE SQD2"/>
    <property type="match status" value="1"/>
</dbReference>
<accession>A0A2W4Z904</accession>
<dbReference type="Pfam" id="PF13439">
    <property type="entry name" value="Glyco_transf_4"/>
    <property type="match status" value="1"/>
</dbReference>
<gene>
    <name evidence="2" type="ORF">DI640_02040</name>
</gene>
<sequence>MQSCCATCPTARSRWACRPGSSARHEPSHRCAADPRREDAMRILSISAFYPPYVIGGAELCAHSLTYWFAANGHEAAVLTAAPMVEHESWATPQDGYTLYRVNTPHIYPVFRASQAPGWKKPIWHAQDHYDPRNEAMFEKVIDDFKPDFIHIHWISGLGYNGLKVIGRHDIPTAITLHDLAYACLRTTMFRGSDECVEQCTNCRLSSKVKMGFLREIPRLGFISPSQSNLDTISSLLPIEDYPRFHILNPNHYPAPRVTHAPAGKVRLLFVGRLEKTKGINFVLELLDQLSATYDFHLTVLGKGPEDHALRATYGERPWLTMKGHVPQQIVADIMAESDLLVVPSLWAENSPGVVFQALVNALPVMGSDKGGLPELIEPGVNGMLVPPGDAEQWRAAIVDVLDRPEQLLVLREQAAKQTERYDYDGLAKQMIGAFEQIAASKR</sequence>
<dbReference type="AlphaFoldDB" id="A0A2W4Z904"/>
<feature type="domain" description="Glycosyltransferase subfamily 4-like N-terminal" evidence="1">
    <location>
        <begin position="55"/>
        <end position="181"/>
    </location>
</feature>
<dbReference type="PANTHER" id="PTHR45947:SF13">
    <property type="entry name" value="TRANSFERASE"/>
    <property type="match status" value="1"/>
</dbReference>
<dbReference type="InterPro" id="IPR028098">
    <property type="entry name" value="Glyco_trans_4-like_N"/>
</dbReference>